<name>R7QIA2_CHOCR</name>
<dbReference type="Gramene" id="CDF37145">
    <property type="protein sequence ID" value="CDF37145"/>
    <property type="gene ID" value="CHC_T00010336001"/>
</dbReference>
<dbReference type="GO" id="GO:0043022">
    <property type="term" value="F:ribosome binding"/>
    <property type="evidence" value="ECO:0007669"/>
    <property type="project" value="TreeGrafter"/>
</dbReference>
<dbReference type="CDD" id="cd01681">
    <property type="entry name" value="aeEF2_snRNP_like_IV"/>
    <property type="match status" value="1"/>
</dbReference>
<keyword evidence="2" id="KW-0547">Nucleotide-binding</keyword>
<dbReference type="InterPro" id="IPR000640">
    <property type="entry name" value="EFG_V-like"/>
</dbReference>
<dbReference type="CDD" id="cd04096">
    <property type="entry name" value="eEF2_snRNP_like_C"/>
    <property type="match status" value="1"/>
</dbReference>
<gene>
    <name evidence="7" type="ORF">CHC_T00010336001</name>
</gene>
<dbReference type="PANTHER" id="PTHR42908">
    <property type="entry name" value="TRANSLATION ELONGATION FACTOR-RELATED"/>
    <property type="match status" value="1"/>
</dbReference>
<dbReference type="Gene3D" id="3.30.70.870">
    <property type="entry name" value="Elongation Factor G (Translational Gtpase), domain 3"/>
    <property type="match status" value="1"/>
</dbReference>
<dbReference type="SUPFAM" id="SSF54980">
    <property type="entry name" value="EF-G C-terminal domain-like"/>
    <property type="match status" value="2"/>
</dbReference>
<dbReference type="InterPro" id="IPR035647">
    <property type="entry name" value="EFG_III/V"/>
</dbReference>
<dbReference type="PROSITE" id="PS51722">
    <property type="entry name" value="G_TR_2"/>
    <property type="match status" value="1"/>
</dbReference>
<sequence length="1036" mass="113449">MTSESPADLKVPASRTWNICMLAHVDHGKSALSDSLISANGIISSRSAGKVRYMDSREDEQRRGITMKSSSIALGHKVAGMWNPGSVFFFISHEGLNVVNLVDSPGHVDFSGEVEAALRICDGAVLVVDVVEGVCVQTVAVLRAALEHAVRPVLVLNKIDRLFTELHLEPMEAYEHIVNILGQANVIMGVREVEQMMAAASVADVEDEGDSEWKLDEGAVEGNVHNVSGFFSPELGNVVFASAIDGWAFRIADFARIFSHKFGISERVLTKTLWGDYYFQPKAKRISRKKSTALKSRAKPMFVQFILSNVHAIYETIHKTQHDLPLAVEKREMFVSKLGLKVSARDLKHRDAQTALHAIMNAWLPAASCLMDTVIEKLPSAADAQADNRRLAALWPNGARLGCEARKSGTMSDSTMLESFERQQRSIATADAGKNAPVIALVSKMVEGKDDQNPLSNHMNIRTPMSRSELQAMRDATSKEKETSKAPETLTSFPPMVAMARILSGTLTVGDSVFVYSPKYQVGKDGSFDSNYVSEATVTGLFLLMGRGMEPLNSASAGSVVGIAGMEDAVLKTATISSEKPGECLPVGTFNSSSLGLEKDAVVRVAVEPHLPQDVGKLRDGLRRLNQADPAVETFVTTKGEHVVAANGELHLETCLKDLRERYAKGIRIHVSKPIVSFRETVLGGNSQNDNIGYRMTSIPLPEQLAKVLERASSLLRQEVETIDDSDIRKIREDIEEAIDAHAEQSASKKTPQATVKRYWIQEILPRVWSCGPRQFGSNLLLGPYKSTTRSGLLDKIFGELAESKGRATWNGKELEKAIVAGFQLGSRAGPLCEEPMHGVGFVLDSIRIPQSTDIANTVANESSHALAKVSGLVIGSMREGVRLALMQGSPRLMEGVLHVDISVPADALGRTYTVLGQRRGRVLKEEVKEGINVFGIEALLPVQDSFGFTDLLRKQTSGFAVPQMVFSHWEIIDTDPFWTPQTDEELEDLGAADMTAENNNLARKLINGVRRRKGLKVEEKIVENAEKQRTLSRKK</sequence>
<evidence type="ECO:0000313" key="7">
    <source>
        <dbReference type="EMBL" id="CDF37145.1"/>
    </source>
</evidence>
<dbReference type="FunFam" id="3.30.70.240:FF:000006">
    <property type="entry name" value="Elongation factor like GTPase 1"/>
    <property type="match status" value="1"/>
</dbReference>
<evidence type="ECO:0000256" key="2">
    <source>
        <dbReference type="ARBA" id="ARBA00022741"/>
    </source>
</evidence>
<keyword evidence="4" id="KW-0342">GTP-binding</keyword>
<dbReference type="Gene3D" id="3.90.1430.10">
    <property type="entry name" value="Yeast translation eEF2 (G' domain)"/>
    <property type="match status" value="1"/>
</dbReference>
<dbReference type="KEGG" id="ccp:CHC_T00010336001"/>
<reference evidence="8" key="1">
    <citation type="journal article" date="2013" name="Proc. Natl. Acad. Sci. U.S.A.">
        <title>Genome structure and metabolic features in the red seaweed Chondrus crispus shed light on evolution of the Archaeplastida.</title>
        <authorList>
            <person name="Collen J."/>
            <person name="Porcel B."/>
            <person name="Carre W."/>
            <person name="Ball S.G."/>
            <person name="Chaparro C."/>
            <person name="Tonon T."/>
            <person name="Barbeyron T."/>
            <person name="Michel G."/>
            <person name="Noel B."/>
            <person name="Valentin K."/>
            <person name="Elias M."/>
            <person name="Artiguenave F."/>
            <person name="Arun A."/>
            <person name="Aury J.M."/>
            <person name="Barbosa-Neto J.F."/>
            <person name="Bothwell J.H."/>
            <person name="Bouget F.Y."/>
            <person name="Brillet L."/>
            <person name="Cabello-Hurtado F."/>
            <person name="Capella-Gutierrez S."/>
            <person name="Charrier B."/>
            <person name="Cladiere L."/>
            <person name="Cock J.M."/>
            <person name="Coelho S.M."/>
            <person name="Colleoni C."/>
            <person name="Czjzek M."/>
            <person name="Da Silva C."/>
            <person name="Delage L."/>
            <person name="Denoeud F."/>
            <person name="Deschamps P."/>
            <person name="Dittami S.M."/>
            <person name="Gabaldon T."/>
            <person name="Gachon C.M."/>
            <person name="Groisillier A."/>
            <person name="Herve C."/>
            <person name="Jabbari K."/>
            <person name="Katinka M."/>
            <person name="Kloareg B."/>
            <person name="Kowalczyk N."/>
            <person name="Labadie K."/>
            <person name="Leblanc C."/>
            <person name="Lopez P.J."/>
            <person name="McLachlan D.H."/>
            <person name="Meslet-Cladiere L."/>
            <person name="Moustafa A."/>
            <person name="Nehr Z."/>
            <person name="Nyvall Collen P."/>
            <person name="Panaud O."/>
            <person name="Partensky F."/>
            <person name="Poulain J."/>
            <person name="Rensing S.A."/>
            <person name="Rousvoal S."/>
            <person name="Samson G."/>
            <person name="Symeonidi A."/>
            <person name="Weissenbach J."/>
            <person name="Zambounis A."/>
            <person name="Wincker P."/>
            <person name="Boyen C."/>
        </authorList>
    </citation>
    <scope>NUCLEOTIDE SEQUENCE [LARGE SCALE GENOMIC DNA]</scope>
    <source>
        <strain evidence="8">cv. Stackhouse</strain>
    </source>
</reference>
<accession>R7QIA2</accession>
<keyword evidence="8" id="KW-1185">Reference proteome</keyword>
<evidence type="ECO:0000256" key="1">
    <source>
        <dbReference type="ARBA" id="ARBA00022517"/>
    </source>
</evidence>
<evidence type="ECO:0000256" key="5">
    <source>
        <dbReference type="ARBA" id="ARBA00081809"/>
    </source>
</evidence>
<organism evidence="7 8">
    <name type="scientific">Chondrus crispus</name>
    <name type="common">Carrageen Irish moss</name>
    <name type="synonym">Polymorpha crispa</name>
    <dbReference type="NCBI Taxonomy" id="2769"/>
    <lineage>
        <taxon>Eukaryota</taxon>
        <taxon>Rhodophyta</taxon>
        <taxon>Florideophyceae</taxon>
        <taxon>Rhodymeniophycidae</taxon>
        <taxon>Gigartinales</taxon>
        <taxon>Gigartinaceae</taxon>
        <taxon>Chondrus</taxon>
    </lineage>
</organism>
<dbReference type="PRINTS" id="PR00315">
    <property type="entry name" value="ELONGATNFCT"/>
</dbReference>
<dbReference type="Gene3D" id="3.30.230.10">
    <property type="match status" value="1"/>
</dbReference>
<dbReference type="GO" id="GO:0005525">
    <property type="term" value="F:GTP binding"/>
    <property type="evidence" value="ECO:0007669"/>
    <property type="project" value="UniProtKB-KW"/>
</dbReference>
<dbReference type="InterPro" id="IPR009000">
    <property type="entry name" value="Transl_B-barrel_sf"/>
</dbReference>
<dbReference type="OMA" id="FARCDIQ"/>
<dbReference type="Gene3D" id="3.30.70.240">
    <property type="match status" value="1"/>
</dbReference>
<dbReference type="GO" id="GO:0003924">
    <property type="term" value="F:GTPase activity"/>
    <property type="evidence" value="ECO:0007669"/>
    <property type="project" value="InterPro"/>
</dbReference>
<keyword evidence="1" id="KW-0690">Ribosome biogenesis</keyword>
<dbReference type="AlphaFoldDB" id="R7QIA2"/>
<dbReference type="SMART" id="SM00838">
    <property type="entry name" value="EFG_C"/>
    <property type="match status" value="1"/>
</dbReference>
<dbReference type="InterPro" id="IPR027417">
    <property type="entry name" value="P-loop_NTPase"/>
</dbReference>
<dbReference type="NCBIfam" id="TIGR00231">
    <property type="entry name" value="small_GTP"/>
    <property type="match status" value="1"/>
</dbReference>
<dbReference type="SUPFAM" id="SSF50447">
    <property type="entry name" value="Translation proteins"/>
    <property type="match status" value="1"/>
</dbReference>
<keyword evidence="7" id="KW-0648">Protein biosynthesis</keyword>
<dbReference type="InterPro" id="IPR005225">
    <property type="entry name" value="Small_GTP-bd"/>
</dbReference>
<dbReference type="Pfam" id="PF00009">
    <property type="entry name" value="GTP_EFTU"/>
    <property type="match status" value="1"/>
</dbReference>
<dbReference type="InterPro" id="IPR014721">
    <property type="entry name" value="Ribsml_uS5_D2-typ_fold_subgr"/>
</dbReference>
<dbReference type="Proteomes" id="UP000012073">
    <property type="component" value="Unassembled WGS sequence"/>
</dbReference>
<dbReference type="SUPFAM" id="SSF52540">
    <property type="entry name" value="P-loop containing nucleoside triphosphate hydrolases"/>
    <property type="match status" value="1"/>
</dbReference>
<dbReference type="Gene3D" id="3.40.50.300">
    <property type="entry name" value="P-loop containing nucleotide triphosphate hydrolases"/>
    <property type="match status" value="1"/>
</dbReference>
<dbReference type="InterPro" id="IPR020568">
    <property type="entry name" value="Ribosomal_Su5_D2-typ_SF"/>
</dbReference>
<dbReference type="Pfam" id="PF00679">
    <property type="entry name" value="EFG_C"/>
    <property type="match status" value="1"/>
</dbReference>
<dbReference type="InterPro" id="IPR000795">
    <property type="entry name" value="T_Tr_GTP-bd_dom"/>
</dbReference>
<evidence type="ECO:0000259" key="6">
    <source>
        <dbReference type="PROSITE" id="PS51722"/>
    </source>
</evidence>
<protein>
    <recommendedName>
        <fullName evidence="5">Elongation factor-like 1</fullName>
    </recommendedName>
</protein>
<dbReference type="PANTHER" id="PTHR42908:SF3">
    <property type="entry name" value="ELONGATION FACTOR-LIKE GTPASE 1"/>
    <property type="match status" value="1"/>
</dbReference>
<dbReference type="Gene3D" id="2.40.30.10">
    <property type="entry name" value="Translation factors"/>
    <property type="match status" value="1"/>
</dbReference>
<dbReference type="EMBL" id="HG001818">
    <property type="protein sequence ID" value="CDF37145.1"/>
    <property type="molecule type" value="Genomic_DNA"/>
</dbReference>
<dbReference type="Pfam" id="PF14492">
    <property type="entry name" value="EFG_III"/>
    <property type="match status" value="1"/>
</dbReference>
<dbReference type="GO" id="GO:0042256">
    <property type="term" value="P:cytosolic ribosome assembly"/>
    <property type="evidence" value="ECO:0007669"/>
    <property type="project" value="UniProtKB-ARBA"/>
</dbReference>
<dbReference type="GO" id="GO:0005829">
    <property type="term" value="C:cytosol"/>
    <property type="evidence" value="ECO:0007669"/>
    <property type="project" value="TreeGrafter"/>
</dbReference>
<dbReference type="FunFam" id="3.30.70.870:FF:000002">
    <property type="entry name" value="Translation elongation factor 2"/>
    <property type="match status" value="1"/>
</dbReference>
<evidence type="ECO:0000256" key="3">
    <source>
        <dbReference type="ARBA" id="ARBA00022801"/>
    </source>
</evidence>
<dbReference type="GeneID" id="17324734"/>
<proteinExistence type="predicted"/>
<dbReference type="STRING" id="2769.R7QIA2"/>
<dbReference type="SUPFAM" id="SSF54211">
    <property type="entry name" value="Ribosomal protein S5 domain 2-like"/>
    <property type="match status" value="1"/>
</dbReference>
<dbReference type="InterPro" id="IPR056752">
    <property type="entry name" value="EFL1"/>
</dbReference>
<dbReference type="Pfam" id="PF25118">
    <property type="entry name" value="EFL1"/>
    <property type="match status" value="1"/>
</dbReference>
<dbReference type="GO" id="GO:1990904">
    <property type="term" value="C:ribonucleoprotein complex"/>
    <property type="evidence" value="ECO:0007669"/>
    <property type="project" value="TreeGrafter"/>
</dbReference>
<keyword evidence="3" id="KW-0378">Hydrolase</keyword>
<dbReference type="OrthoDB" id="364892at2759"/>
<dbReference type="RefSeq" id="XP_005716964.1">
    <property type="nucleotide sequence ID" value="XM_005716907.1"/>
</dbReference>
<keyword evidence="7" id="KW-0251">Elongation factor</keyword>
<evidence type="ECO:0000256" key="4">
    <source>
        <dbReference type="ARBA" id="ARBA00023134"/>
    </source>
</evidence>
<dbReference type="GO" id="GO:0003746">
    <property type="term" value="F:translation elongation factor activity"/>
    <property type="evidence" value="ECO:0007669"/>
    <property type="project" value="UniProtKB-KW"/>
</dbReference>
<dbReference type="InterPro" id="IPR041095">
    <property type="entry name" value="EFG_II"/>
</dbReference>
<feature type="domain" description="Tr-type G" evidence="6">
    <location>
        <begin position="14"/>
        <end position="282"/>
    </location>
</feature>
<evidence type="ECO:0000313" key="8">
    <source>
        <dbReference type="Proteomes" id="UP000012073"/>
    </source>
</evidence>